<dbReference type="EMBL" id="JYDR01000185">
    <property type="protein sequence ID" value="KRY66031.1"/>
    <property type="molecule type" value="Genomic_DNA"/>
</dbReference>
<proteinExistence type="predicted"/>
<organism evidence="1 2">
    <name type="scientific">Trichinella pseudospiralis</name>
    <name type="common">Parasitic roundworm</name>
    <dbReference type="NCBI Taxonomy" id="6337"/>
    <lineage>
        <taxon>Eukaryota</taxon>
        <taxon>Metazoa</taxon>
        <taxon>Ecdysozoa</taxon>
        <taxon>Nematoda</taxon>
        <taxon>Enoplea</taxon>
        <taxon>Dorylaimia</taxon>
        <taxon>Trichinellida</taxon>
        <taxon>Trichinellidae</taxon>
        <taxon>Trichinella</taxon>
    </lineage>
</organism>
<sequence length="96" mass="11409">MIINWERFLNEKFNREIRTLPLHFCKLHFICSSNVDDNCLIGGYGATLDKNQFFSQLSSLSRRMLRRLLMGLLFATFNINHNGKRMNYIEYEKTTV</sequence>
<evidence type="ECO:0000313" key="2">
    <source>
        <dbReference type="Proteomes" id="UP000054632"/>
    </source>
</evidence>
<accession>A0A0V1DWV6</accession>
<reference evidence="1 2" key="1">
    <citation type="submission" date="2015-01" db="EMBL/GenBank/DDBJ databases">
        <title>Evolution of Trichinella species and genotypes.</title>
        <authorList>
            <person name="Korhonen P.K."/>
            <person name="Edoardo P."/>
            <person name="Giuseppe L.R."/>
            <person name="Gasser R.B."/>
        </authorList>
    </citation>
    <scope>NUCLEOTIDE SEQUENCE [LARGE SCALE GENOMIC DNA]</scope>
    <source>
        <strain evidence="1">ISS13</strain>
    </source>
</reference>
<name>A0A0V1DWV6_TRIPS</name>
<dbReference type="Proteomes" id="UP000054632">
    <property type="component" value="Unassembled WGS sequence"/>
</dbReference>
<gene>
    <name evidence="1" type="ORF">T4A_13384</name>
</gene>
<dbReference type="AlphaFoldDB" id="A0A0V1DWV6"/>
<evidence type="ECO:0000313" key="1">
    <source>
        <dbReference type="EMBL" id="KRY66031.1"/>
    </source>
</evidence>
<protein>
    <submittedName>
        <fullName evidence="1">Uncharacterized protein</fullName>
    </submittedName>
</protein>
<comment type="caution">
    <text evidence="1">The sequence shown here is derived from an EMBL/GenBank/DDBJ whole genome shotgun (WGS) entry which is preliminary data.</text>
</comment>